<evidence type="ECO:0000256" key="1">
    <source>
        <dbReference type="SAM" id="MobiDB-lite"/>
    </source>
</evidence>
<feature type="compositionally biased region" description="Low complexity" evidence="1">
    <location>
        <begin position="20"/>
        <end position="38"/>
    </location>
</feature>
<dbReference type="GO" id="GO:0006952">
    <property type="term" value="P:defense response"/>
    <property type="evidence" value="ECO:0007669"/>
    <property type="project" value="InterPro"/>
</dbReference>
<accession>A0A3L6STN5</accession>
<protein>
    <submittedName>
        <fullName evidence="3">Protein CPR-5-like</fullName>
    </submittedName>
</protein>
<keyword evidence="2" id="KW-0472">Membrane</keyword>
<dbReference type="OrthoDB" id="2017423at2759"/>
<feature type="transmembrane region" description="Helical" evidence="2">
    <location>
        <begin position="328"/>
        <end position="347"/>
    </location>
</feature>
<keyword evidence="2" id="KW-0812">Transmembrane</keyword>
<organism evidence="3 4">
    <name type="scientific">Panicum miliaceum</name>
    <name type="common">Proso millet</name>
    <name type="synonym">Broomcorn millet</name>
    <dbReference type="NCBI Taxonomy" id="4540"/>
    <lineage>
        <taxon>Eukaryota</taxon>
        <taxon>Viridiplantae</taxon>
        <taxon>Streptophyta</taxon>
        <taxon>Embryophyta</taxon>
        <taxon>Tracheophyta</taxon>
        <taxon>Spermatophyta</taxon>
        <taxon>Magnoliopsida</taxon>
        <taxon>Liliopsida</taxon>
        <taxon>Poales</taxon>
        <taxon>Poaceae</taxon>
        <taxon>PACMAD clade</taxon>
        <taxon>Panicoideae</taxon>
        <taxon>Panicodae</taxon>
        <taxon>Paniceae</taxon>
        <taxon>Panicinae</taxon>
        <taxon>Panicum</taxon>
        <taxon>Panicum sect. Panicum</taxon>
    </lineage>
</organism>
<name>A0A3L6STN5_PANMI</name>
<keyword evidence="4" id="KW-1185">Reference proteome</keyword>
<dbReference type="AlphaFoldDB" id="A0A3L6STN5"/>
<feature type="region of interest" description="Disordered" evidence="1">
    <location>
        <begin position="1"/>
        <end position="68"/>
    </location>
</feature>
<dbReference type="PANTHER" id="PTHR35322:SF3">
    <property type="entry name" value="PROTEIN CPR-5"/>
    <property type="match status" value="1"/>
</dbReference>
<proteinExistence type="predicted"/>
<evidence type="ECO:0000256" key="2">
    <source>
        <dbReference type="SAM" id="Phobius"/>
    </source>
</evidence>
<dbReference type="GO" id="GO:0010090">
    <property type="term" value="P:trichome morphogenesis"/>
    <property type="evidence" value="ECO:0007669"/>
    <property type="project" value="InterPro"/>
</dbReference>
<gene>
    <name evidence="3" type="ORF">C2845_PM07G32710</name>
</gene>
<dbReference type="GO" id="GO:0010150">
    <property type="term" value="P:leaf senescence"/>
    <property type="evidence" value="ECO:0007669"/>
    <property type="project" value="InterPro"/>
</dbReference>
<evidence type="ECO:0000313" key="3">
    <source>
        <dbReference type="EMBL" id="RLN25375.1"/>
    </source>
</evidence>
<dbReference type="EMBL" id="PQIB02000004">
    <property type="protein sequence ID" value="RLN25375.1"/>
    <property type="molecule type" value="Genomic_DNA"/>
</dbReference>
<comment type="caution">
    <text evidence="3">The sequence shown here is derived from an EMBL/GenBank/DDBJ whole genome shotgun (WGS) entry which is preliminary data.</text>
</comment>
<feature type="transmembrane region" description="Helical" evidence="2">
    <location>
        <begin position="389"/>
        <end position="410"/>
    </location>
</feature>
<sequence length="542" mass="59969">MDTGYPHQPGDPSGADADDAASSSAASASSARGSASRTTRLRRGVRLRLRRRRQEPTLSAGSGSGGGAGVQDDLALPLGMSFAAVLAQVNKEKPSLTAGCEYEDSLRGKITTCTPFEAKSETESGFLMQICTSAVKESLRNIYGDKLDSFMRNFEKSFSSTLTTLHLVNEMPVYEQCPIPQCSFKHEDSAAASILSTGGPQKPPQEIRQDILNSVESQLVLYAGGNQQLTRRTRGISSTGADQQILNAFERSLKEQTRSNELKEFEIGLSMRKLQLKQSQLELNSYSHMLEKMKLSLGFHKASFRGEKLKTEMQDTRHAQLLRTLTDFLVSAVIIMSVCFSYGTYIYSYQRITDITAGCSVTSRGSKSWWVPNSVSNFNSGLLFLRCHFIAATRMGFGIVMIVAIAWLAFQRSAVSGSNMPVTFNFILLGVICGFAGRLCANTLGGDGNIWLICWEVLCSTHLLGNCYPWVLYRVLHGPISVSHSKEVVWFPYWIRRWIFYAMLGFIIPALTGFLPFASLSDWLNHFTQEVQSIFVGEEIEA</sequence>
<reference evidence="4" key="1">
    <citation type="journal article" date="2019" name="Nat. Commun.">
        <title>The genome of broomcorn millet.</title>
        <authorList>
            <person name="Zou C."/>
            <person name="Miki D."/>
            <person name="Li D."/>
            <person name="Tang Q."/>
            <person name="Xiao L."/>
            <person name="Rajput S."/>
            <person name="Deng P."/>
            <person name="Jia W."/>
            <person name="Huang R."/>
            <person name="Zhang M."/>
            <person name="Sun Y."/>
            <person name="Hu J."/>
            <person name="Fu X."/>
            <person name="Schnable P.S."/>
            <person name="Li F."/>
            <person name="Zhang H."/>
            <person name="Feng B."/>
            <person name="Zhu X."/>
            <person name="Liu R."/>
            <person name="Schnable J.C."/>
            <person name="Zhu J.-K."/>
            <person name="Zhang H."/>
        </authorList>
    </citation>
    <scope>NUCLEOTIDE SEQUENCE [LARGE SCALE GENOMIC DNA]</scope>
</reference>
<dbReference type="PANTHER" id="PTHR35322">
    <property type="entry name" value="PROTEIN CPR-5"/>
    <property type="match status" value="1"/>
</dbReference>
<feature type="transmembrane region" description="Helical" evidence="2">
    <location>
        <begin position="498"/>
        <end position="518"/>
    </location>
</feature>
<keyword evidence="2" id="KW-1133">Transmembrane helix</keyword>
<evidence type="ECO:0000313" key="4">
    <source>
        <dbReference type="Proteomes" id="UP000275267"/>
    </source>
</evidence>
<dbReference type="Proteomes" id="UP000275267">
    <property type="component" value="Unassembled WGS sequence"/>
</dbReference>
<feature type="compositionally biased region" description="Basic residues" evidence="1">
    <location>
        <begin position="39"/>
        <end position="53"/>
    </location>
</feature>
<dbReference type="STRING" id="4540.A0A3L6STN5"/>
<feature type="transmembrane region" description="Helical" evidence="2">
    <location>
        <begin position="422"/>
        <end position="441"/>
    </location>
</feature>
<dbReference type="InterPro" id="IPR044708">
    <property type="entry name" value="CPR5"/>
</dbReference>